<dbReference type="PROSITE" id="PS51212">
    <property type="entry name" value="WSC"/>
    <property type="match status" value="1"/>
</dbReference>
<dbReference type="Proteomes" id="UP001321760">
    <property type="component" value="Unassembled WGS sequence"/>
</dbReference>
<feature type="compositionally biased region" description="Gly residues" evidence="1">
    <location>
        <begin position="215"/>
        <end position="230"/>
    </location>
</feature>
<organism evidence="3 4">
    <name type="scientific">Podospora aff. communis PSN243</name>
    <dbReference type="NCBI Taxonomy" id="3040156"/>
    <lineage>
        <taxon>Eukaryota</taxon>
        <taxon>Fungi</taxon>
        <taxon>Dikarya</taxon>
        <taxon>Ascomycota</taxon>
        <taxon>Pezizomycotina</taxon>
        <taxon>Sordariomycetes</taxon>
        <taxon>Sordariomycetidae</taxon>
        <taxon>Sordariales</taxon>
        <taxon>Podosporaceae</taxon>
        <taxon>Podospora</taxon>
    </lineage>
</organism>
<feature type="compositionally biased region" description="Low complexity" evidence="1">
    <location>
        <begin position="85"/>
        <end position="109"/>
    </location>
</feature>
<dbReference type="EMBL" id="MU866007">
    <property type="protein sequence ID" value="KAK4442776.1"/>
    <property type="molecule type" value="Genomic_DNA"/>
</dbReference>
<feature type="domain" description="WSC" evidence="2">
    <location>
        <begin position="111"/>
        <end position="203"/>
    </location>
</feature>
<feature type="non-terminal residue" evidence="3">
    <location>
        <position position="1"/>
    </location>
</feature>
<gene>
    <name evidence="3" type="ORF">QBC34DRAFT_258262</name>
</gene>
<reference evidence="3" key="1">
    <citation type="journal article" date="2023" name="Mol. Phylogenet. Evol.">
        <title>Genome-scale phylogeny and comparative genomics of the fungal order Sordariales.</title>
        <authorList>
            <person name="Hensen N."/>
            <person name="Bonometti L."/>
            <person name="Westerberg I."/>
            <person name="Brannstrom I.O."/>
            <person name="Guillou S."/>
            <person name="Cros-Aarteil S."/>
            <person name="Calhoun S."/>
            <person name="Haridas S."/>
            <person name="Kuo A."/>
            <person name="Mondo S."/>
            <person name="Pangilinan J."/>
            <person name="Riley R."/>
            <person name="LaButti K."/>
            <person name="Andreopoulos B."/>
            <person name="Lipzen A."/>
            <person name="Chen C."/>
            <person name="Yan M."/>
            <person name="Daum C."/>
            <person name="Ng V."/>
            <person name="Clum A."/>
            <person name="Steindorff A."/>
            <person name="Ohm R.A."/>
            <person name="Martin F."/>
            <person name="Silar P."/>
            <person name="Natvig D.O."/>
            <person name="Lalanne C."/>
            <person name="Gautier V."/>
            <person name="Ament-Velasquez S.L."/>
            <person name="Kruys A."/>
            <person name="Hutchinson M.I."/>
            <person name="Powell A.J."/>
            <person name="Barry K."/>
            <person name="Miller A.N."/>
            <person name="Grigoriev I.V."/>
            <person name="Debuchy R."/>
            <person name="Gladieux P."/>
            <person name="Hiltunen Thoren M."/>
            <person name="Johannesson H."/>
        </authorList>
    </citation>
    <scope>NUCLEOTIDE SEQUENCE</scope>
    <source>
        <strain evidence="3">PSN243</strain>
    </source>
</reference>
<dbReference type="AlphaFoldDB" id="A0AAV9G6N3"/>
<feature type="non-terminal residue" evidence="3">
    <location>
        <position position="251"/>
    </location>
</feature>
<evidence type="ECO:0000256" key="1">
    <source>
        <dbReference type="SAM" id="MobiDB-lite"/>
    </source>
</evidence>
<dbReference type="InterPro" id="IPR002889">
    <property type="entry name" value="WSC_carb-bd"/>
</dbReference>
<proteinExistence type="predicted"/>
<protein>
    <recommendedName>
        <fullName evidence="2">WSC domain-containing protein</fullName>
    </recommendedName>
</protein>
<dbReference type="Pfam" id="PF01822">
    <property type="entry name" value="WSC"/>
    <property type="match status" value="1"/>
</dbReference>
<accession>A0AAV9G6N3</accession>
<feature type="region of interest" description="Disordered" evidence="1">
    <location>
        <begin position="84"/>
        <end position="109"/>
    </location>
</feature>
<sequence>PRYAHDPATPPDCLSWHNNIDTPCPALLTFWNITPAEFLSWNPSTGPQCTLHELQSYCLMTHAQWVADGGEEYLSSILRSITGGPTTTATTTKTSSRTTTTTSTPAASPTEWEHLGCYVEDPALPLMDRKMEEGGLVTVKRCQDVCWKEGFGFAGVQEGDECWCGTYVGGLWAGDQGSCDVPCAGDAGVVCGGRGLLSVYRPVGDLGVLGAGSGTGGAGTASGTGTGTGTGTRLVTSTADSGARRYGVLFF</sequence>
<evidence type="ECO:0000313" key="4">
    <source>
        <dbReference type="Proteomes" id="UP001321760"/>
    </source>
</evidence>
<evidence type="ECO:0000313" key="3">
    <source>
        <dbReference type="EMBL" id="KAK4442776.1"/>
    </source>
</evidence>
<feature type="region of interest" description="Disordered" evidence="1">
    <location>
        <begin position="215"/>
        <end position="234"/>
    </location>
</feature>
<comment type="caution">
    <text evidence="3">The sequence shown here is derived from an EMBL/GenBank/DDBJ whole genome shotgun (WGS) entry which is preliminary data.</text>
</comment>
<keyword evidence="4" id="KW-1185">Reference proteome</keyword>
<name>A0AAV9G6N3_9PEZI</name>
<dbReference type="SMART" id="SM00321">
    <property type="entry name" value="WSC"/>
    <property type="match status" value="1"/>
</dbReference>
<reference evidence="3" key="2">
    <citation type="submission" date="2023-05" db="EMBL/GenBank/DDBJ databases">
        <authorList>
            <consortium name="Lawrence Berkeley National Laboratory"/>
            <person name="Steindorff A."/>
            <person name="Hensen N."/>
            <person name="Bonometti L."/>
            <person name="Westerberg I."/>
            <person name="Brannstrom I.O."/>
            <person name="Guillou S."/>
            <person name="Cros-Aarteil S."/>
            <person name="Calhoun S."/>
            <person name="Haridas S."/>
            <person name="Kuo A."/>
            <person name="Mondo S."/>
            <person name="Pangilinan J."/>
            <person name="Riley R."/>
            <person name="Labutti K."/>
            <person name="Andreopoulos B."/>
            <person name="Lipzen A."/>
            <person name="Chen C."/>
            <person name="Yanf M."/>
            <person name="Daum C."/>
            <person name="Ng V."/>
            <person name="Clum A."/>
            <person name="Ohm R."/>
            <person name="Martin F."/>
            <person name="Silar P."/>
            <person name="Natvig D."/>
            <person name="Lalanne C."/>
            <person name="Gautier V."/>
            <person name="Ament-Velasquez S.L."/>
            <person name="Kruys A."/>
            <person name="Hutchinson M.I."/>
            <person name="Powell A.J."/>
            <person name="Barry K."/>
            <person name="Miller A.N."/>
            <person name="Grigoriev I.V."/>
            <person name="Debuchy R."/>
            <person name="Gladieux P."/>
            <person name="Thoren M.H."/>
            <person name="Johannesson H."/>
        </authorList>
    </citation>
    <scope>NUCLEOTIDE SEQUENCE</scope>
    <source>
        <strain evidence="3">PSN243</strain>
    </source>
</reference>
<evidence type="ECO:0000259" key="2">
    <source>
        <dbReference type="PROSITE" id="PS51212"/>
    </source>
</evidence>